<dbReference type="GO" id="GO:0005549">
    <property type="term" value="F:odorant binding"/>
    <property type="evidence" value="ECO:0007669"/>
    <property type="project" value="InterPro"/>
</dbReference>
<reference evidence="13" key="1">
    <citation type="submission" date="2025-08" db="UniProtKB">
        <authorList>
            <consortium name="RefSeq"/>
        </authorList>
    </citation>
    <scope>IDENTIFICATION</scope>
</reference>
<evidence type="ECO:0000256" key="8">
    <source>
        <dbReference type="ARBA" id="ARBA00023170"/>
    </source>
</evidence>
<comment type="caution">
    <text evidence="11">Lacks conserved residue(s) required for the propagation of feature annotation.</text>
</comment>
<dbReference type="Pfam" id="PF02949">
    <property type="entry name" value="7tm_6"/>
    <property type="match status" value="1"/>
</dbReference>
<feature type="transmembrane region" description="Helical" evidence="11">
    <location>
        <begin position="271"/>
        <end position="293"/>
    </location>
</feature>
<evidence type="ECO:0000313" key="13">
    <source>
        <dbReference type="RefSeq" id="XP_036671883.3"/>
    </source>
</evidence>
<dbReference type="Proteomes" id="UP001652628">
    <property type="component" value="Chromosome 3"/>
</dbReference>
<dbReference type="PANTHER" id="PTHR21137:SF44">
    <property type="entry name" value="ODORANT RECEPTOR 13A-RELATED"/>
    <property type="match status" value="1"/>
</dbReference>
<dbReference type="GO" id="GO:0004984">
    <property type="term" value="F:olfactory receptor activity"/>
    <property type="evidence" value="ECO:0007669"/>
    <property type="project" value="InterPro"/>
</dbReference>
<comment type="subunit">
    <text evidence="10">Interacts with Orco. Complexes exist early in the endomembrane system in olfactory sensory neurons (OSNs), coupling these complexes to the conserved ciliary trafficking pathway.</text>
</comment>
<keyword evidence="6 11" id="KW-1133">Transmembrane helix</keyword>
<keyword evidence="12" id="KW-1185">Reference proteome</keyword>
<keyword evidence="2" id="KW-1003">Cell membrane</keyword>
<proteinExistence type="inferred from homology"/>
<evidence type="ECO:0000256" key="6">
    <source>
        <dbReference type="ARBA" id="ARBA00022989"/>
    </source>
</evidence>
<evidence type="ECO:0000256" key="1">
    <source>
        <dbReference type="ARBA" id="ARBA00004651"/>
    </source>
</evidence>
<keyword evidence="7 11" id="KW-0472">Membrane</keyword>
<dbReference type="GO" id="GO:0005886">
    <property type="term" value="C:plasma membrane"/>
    <property type="evidence" value="ECO:0007669"/>
    <property type="project" value="UniProtKB-SubCell"/>
</dbReference>
<dbReference type="InterPro" id="IPR004117">
    <property type="entry name" value="7tm6_olfct_rcpt"/>
</dbReference>
<evidence type="ECO:0000313" key="12">
    <source>
        <dbReference type="Proteomes" id="UP001652628"/>
    </source>
</evidence>
<feature type="transmembrane region" description="Helical" evidence="11">
    <location>
        <begin position="41"/>
        <end position="62"/>
    </location>
</feature>
<evidence type="ECO:0000256" key="5">
    <source>
        <dbReference type="ARBA" id="ARBA00022725"/>
    </source>
</evidence>
<evidence type="ECO:0000256" key="4">
    <source>
        <dbReference type="ARBA" id="ARBA00022692"/>
    </source>
</evidence>
<keyword evidence="4 11" id="KW-0812">Transmembrane</keyword>
<dbReference type="PANTHER" id="PTHR21137">
    <property type="entry name" value="ODORANT RECEPTOR"/>
    <property type="match status" value="1"/>
</dbReference>
<comment type="similarity">
    <text evidence="11">Belongs to the insect chemoreceptor superfamily. Heteromeric odorant receptor channel (TC 1.A.69) family.</text>
</comment>
<evidence type="ECO:0000256" key="9">
    <source>
        <dbReference type="ARBA" id="ARBA00023224"/>
    </source>
</evidence>
<feature type="transmembrane region" description="Helical" evidence="11">
    <location>
        <begin position="74"/>
        <end position="96"/>
    </location>
</feature>
<evidence type="ECO:0000256" key="3">
    <source>
        <dbReference type="ARBA" id="ARBA00022606"/>
    </source>
</evidence>
<gene>
    <name evidence="13" type="primary">Or69a</name>
</gene>
<dbReference type="GO" id="GO:0007165">
    <property type="term" value="P:signal transduction"/>
    <property type="evidence" value="ECO:0007669"/>
    <property type="project" value="UniProtKB-KW"/>
</dbReference>
<dbReference type="GeneID" id="108014514"/>
<keyword evidence="3 11" id="KW-0716">Sensory transduction</keyword>
<feature type="transmembrane region" description="Helical" evidence="11">
    <location>
        <begin position="185"/>
        <end position="209"/>
    </location>
</feature>
<sequence length="393" mass="45445">MPLIDYMKYLDRSCEIGFSAPYQWTGGPKDRNQETTISKNLFKLSVILLTYQFVGIITYFYLFGRTEKDAVRFVTGLSEMCGSLMLVCVACTNVWALTKNRPHIQAVFGELHVMYPKPKDDRYRTQHYQDVALFTMKYQYILYTIFYLYYNGAPLLLLLWEYLMDRQNMSYRTQTNMWFPWKVKGSAFGFGLAILVQALASVVGVAYSLKSLNIVCIFTYQLKLHCDALASQLLRLDSRLPGSYQELRILITYHCRIFDIGEQVNQILNSYFLSSLIFSTIAICMTSVAVLLLDFASAFKYISGLVAFVLYHFVICYMGTAVTAASDKVLPAAFYNNWYEGDLAYRKMLLILMMRATKPYVWRTYKLAPVSITTYMATLKFSYQMFTCVRSLK</sequence>
<evidence type="ECO:0000256" key="2">
    <source>
        <dbReference type="ARBA" id="ARBA00022475"/>
    </source>
</evidence>
<dbReference type="RefSeq" id="XP_036671883.3">
    <property type="nucleotide sequence ID" value="XM_036815988.3"/>
</dbReference>
<protein>
    <recommendedName>
        <fullName evidence="11">Odorant receptor</fullName>
    </recommendedName>
</protein>
<evidence type="ECO:0000256" key="7">
    <source>
        <dbReference type="ARBA" id="ARBA00023136"/>
    </source>
</evidence>
<feature type="transmembrane region" description="Helical" evidence="11">
    <location>
        <begin position="140"/>
        <end position="164"/>
    </location>
</feature>
<keyword evidence="8 11" id="KW-0675">Receptor</keyword>
<name>A0AB40A5B7_DROSZ</name>
<keyword evidence="9 11" id="KW-0807">Transducer</keyword>
<evidence type="ECO:0000256" key="11">
    <source>
        <dbReference type="RuleBase" id="RU351113"/>
    </source>
</evidence>
<keyword evidence="5 11" id="KW-0552">Olfaction</keyword>
<evidence type="ECO:0000256" key="10">
    <source>
        <dbReference type="ARBA" id="ARBA00038679"/>
    </source>
</evidence>
<dbReference type="AlphaFoldDB" id="A0AB40A5B7"/>
<accession>A0AB40A5B7</accession>
<comment type="subcellular location">
    <subcellularLocation>
        <location evidence="1 11">Cell membrane</location>
        <topology evidence="1 11">Multi-pass membrane protein</topology>
    </subcellularLocation>
</comment>
<organism evidence="12 13">
    <name type="scientific">Drosophila suzukii</name>
    <name type="common">Spotted-wing drosophila fruit fly</name>
    <dbReference type="NCBI Taxonomy" id="28584"/>
    <lineage>
        <taxon>Eukaryota</taxon>
        <taxon>Metazoa</taxon>
        <taxon>Ecdysozoa</taxon>
        <taxon>Arthropoda</taxon>
        <taxon>Hexapoda</taxon>
        <taxon>Insecta</taxon>
        <taxon>Pterygota</taxon>
        <taxon>Neoptera</taxon>
        <taxon>Endopterygota</taxon>
        <taxon>Diptera</taxon>
        <taxon>Brachycera</taxon>
        <taxon>Muscomorpha</taxon>
        <taxon>Ephydroidea</taxon>
        <taxon>Drosophilidae</taxon>
        <taxon>Drosophila</taxon>
        <taxon>Sophophora</taxon>
    </lineage>
</organism>
<feature type="transmembrane region" description="Helical" evidence="11">
    <location>
        <begin position="305"/>
        <end position="324"/>
    </location>
</feature>